<evidence type="ECO:0000256" key="2">
    <source>
        <dbReference type="SAM" id="SignalP"/>
    </source>
</evidence>
<evidence type="ECO:0000313" key="4">
    <source>
        <dbReference type="Proteomes" id="UP001501594"/>
    </source>
</evidence>
<feature type="transmembrane region" description="Helical" evidence="1">
    <location>
        <begin position="116"/>
        <end position="136"/>
    </location>
</feature>
<gene>
    <name evidence="3" type="ORF">GCM10022256_17770</name>
</gene>
<keyword evidence="1" id="KW-1133">Transmembrane helix</keyword>
<keyword evidence="1" id="KW-0472">Membrane</keyword>
<feature type="signal peptide" evidence="2">
    <location>
        <begin position="1"/>
        <end position="28"/>
    </location>
</feature>
<sequence length="159" mass="16314">MKRTRISTIVSILIVAAVAGLAAEAALAATLHPVYVPPTTLGLALFAIAAIIVSLAVPVFRVARGRTREPIDAYYATRVVLIAKASSVAGALFGGAVGGVLVYLLTRGVVVPTGSLLPTVTTVVGGVVLLVAGLVAEYMCTIPPSDDDKSDRDGHPQRI</sequence>
<keyword evidence="4" id="KW-1185">Reference proteome</keyword>
<keyword evidence="2" id="KW-0732">Signal</keyword>
<name>A0ABP8E1R0_9MICO</name>
<feature type="chain" id="PRO_5045712309" description="DUF3180 domain-containing protein" evidence="2">
    <location>
        <begin position="29"/>
        <end position="159"/>
    </location>
</feature>
<feature type="transmembrane region" description="Helical" evidence="1">
    <location>
        <begin position="41"/>
        <end position="60"/>
    </location>
</feature>
<accession>A0ABP8E1R0</accession>
<dbReference type="EMBL" id="BAABAU010000001">
    <property type="protein sequence ID" value="GAA4266165.1"/>
    <property type="molecule type" value="Genomic_DNA"/>
</dbReference>
<evidence type="ECO:0008006" key="5">
    <source>
        <dbReference type="Google" id="ProtNLM"/>
    </source>
</evidence>
<keyword evidence="1" id="KW-0812">Transmembrane</keyword>
<organism evidence="3 4">
    <name type="scientific">Frondihabitans peucedani</name>
    <dbReference type="NCBI Taxonomy" id="598626"/>
    <lineage>
        <taxon>Bacteria</taxon>
        <taxon>Bacillati</taxon>
        <taxon>Actinomycetota</taxon>
        <taxon>Actinomycetes</taxon>
        <taxon>Micrococcales</taxon>
        <taxon>Microbacteriaceae</taxon>
        <taxon>Frondihabitans</taxon>
    </lineage>
</organism>
<protein>
    <recommendedName>
        <fullName evidence="5">DUF3180 domain-containing protein</fullName>
    </recommendedName>
</protein>
<dbReference type="Pfam" id="PF11377">
    <property type="entry name" value="DUF3180"/>
    <property type="match status" value="1"/>
</dbReference>
<dbReference type="RefSeq" id="WP_344795144.1">
    <property type="nucleotide sequence ID" value="NZ_BAABAU010000001.1"/>
</dbReference>
<reference evidence="4" key="1">
    <citation type="journal article" date="2019" name="Int. J. Syst. Evol. Microbiol.">
        <title>The Global Catalogue of Microorganisms (GCM) 10K type strain sequencing project: providing services to taxonomists for standard genome sequencing and annotation.</title>
        <authorList>
            <consortium name="The Broad Institute Genomics Platform"/>
            <consortium name="The Broad Institute Genome Sequencing Center for Infectious Disease"/>
            <person name="Wu L."/>
            <person name="Ma J."/>
        </authorList>
    </citation>
    <scope>NUCLEOTIDE SEQUENCE [LARGE SCALE GENOMIC DNA]</scope>
    <source>
        <strain evidence="4">JCM 17442</strain>
    </source>
</reference>
<evidence type="ECO:0000313" key="3">
    <source>
        <dbReference type="EMBL" id="GAA4266165.1"/>
    </source>
</evidence>
<feature type="transmembrane region" description="Helical" evidence="1">
    <location>
        <begin position="81"/>
        <end position="104"/>
    </location>
</feature>
<evidence type="ECO:0000256" key="1">
    <source>
        <dbReference type="SAM" id="Phobius"/>
    </source>
</evidence>
<dbReference type="Proteomes" id="UP001501594">
    <property type="component" value="Unassembled WGS sequence"/>
</dbReference>
<dbReference type="InterPro" id="IPR021517">
    <property type="entry name" value="DUF3180"/>
</dbReference>
<proteinExistence type="predicted"/>
<comment type="caution">
    <text evidence="3">The sequence shown here is derived from an EMBL/GenBank/DDBJ whole genome shotgun (WGS) entry which is preliminary data.</text>
</comment>